<name>A0A2S2P7A3_SCHGA</name>
<sequence length="136" mass="15546">MYTFRDDECLLLKESLCIRIPLSHSSLPPPHTHALCIHGLRSDSCRADFRGRARSPSKSKYKRHIAAAAGRRGASCKSTRLINTTRHDGTSSLFARYRRSCQSAFFKSSFLRFPRGYVPVQRRTHPNCFKNFNEVA</sequence>
<accession>A0A2S2P7A3</accession>
<reference evidence="1" key="1">
    <citation type="submission" date="2018-04" db="EMBL/GenBank/DDBJ databases">
        <title>Transcriptome of Schizaphis graminum biotype I.</title>
        <authorList>
            <person name="Scully E.D."/>
            <person name="Geib S.M."/>
            <person name="Palmer N.A."/>
            <person name="Koch K."/>
            <person name="Bradshaw J."/>
            <person name="Heng-Moss T."/>
            <person name="Sarath G."/>
        </authorList>
    </citation>
    <scope>NUCLEOTIDE SEQUENCE</scope>
</reference>
<protein>
    <submittedName>
        <fullName evidence="1">Uncharacterized protein</fullName>
    </submittedName>
</protein>
<evidence type="ECO:0000313" key="1">
    <source>
        <dbReference type="EMBL" id="MBY25339.1"/>
    </source>
</evidence>
<proteinExistence type="predicted"/>
<organism evidence="1">
    <name type="scientific">Schizaphis graminum</name>
    <name type="common">Green bug aphid</name>
    <dbReference type="NCBI Taxonomy" id="13262"/>
    <lineage>
        <taxon>Eukaryota</taxon>
        <taxon>Metazoa</taxon>
        <taxon>Ecdysozoa</taxon>
        <taxon>Arthropoda</taxon>
        <taxon>Hexapoda</taxon>
        <taxon>Insecta</taxon>
        <taxon>Pterygota</taxon>
        <taxon>Neoptera</taxon>
        <taxon>Paraneoptera</taxon>
        <taxon>Hemiptera</taxon>
        <taxon>Sternorrhyncha</taxon>
        <taxon>Aphidomorpha</taxon>
        <taxon>Aphidoidea</taxon>
        <taxon>Aphididae</taxon>
        <taxon>Aphidini</taxon>
        <taxon>Schizaphis</taxon>
    </lineage>
</organism>
<gene>
    <name evidence="1" type="ORF">g.111422</name>
</gene>
<dbReference type="AlphaFoldDB" id="A0A2S2P7A3"/>
<dbReference type="EMBL" id="GGMR01012720">
    <property type="protein sequence ID" value="MBY25339.1"/>
    <property type="molecule type" value="Transcribed_RNA"/>
</dbReference>